<proteinExistence type="inferred from homology"/>
<dbReference type="PIRSF" id="PIRSF038084">
    <property type="entry name" value="HAT-B_cat"/>
    <property type="match status" value="1"/>
</dbReference>
<keyword evidence="17" id="KW-1185">Reference proteome</keyword>
<keyword evidence="7 9" id="KW-0012">Acyltransferase</keyword>
<dbReference type="GO" id="GO:0042393">
    <property type="term" value="F:histone binding"/>
    <property type="evidence" value="ECO:0007669"/>
    <property type="project" value="InterPro"/>
</dbReference>
<dbReference type="InterPro" id="IPR016181">
    <property type="entry name" value="Acyl_CoA_acyltransferase"/>
</dbReference>
<reference evidence="16" key="3">
    <citation type="submission" date="2015-06" db="UniProtKB">
        <authorList>
            <consortium name="EnsemblMetazoa"/>
        </authorList>
    </citation>
    <scope>IDENTIFICATION</scope>
</reference>
<feature type="region of interest" description="Interaction with histone H4 N-terminus" evidence="11">
    <location>
        <begin position="53"/>
        <end position="55"/>
    </location>
</feature>
<evidence type="ECO:0000256" key="3">
    <source>
        <dbReference type="ARBA" id="ARBA00013184"/>
    </source>
</evidence>
<dbReference type="OMA" id="WTCDAND"/>
<dbReference type="HOGENOM" id="CLU_036024_0_0_1"/>
<evidence type="ECO:0000256" key="2">
    <source>
        <dbReference type="ARBA" id="ARBA00010543"/>
    </source>
</evidence>
<dbReference type="PANTHER" id="PTHR12046">
    <property type="entry name" value="HISTONE ACETYLTRANSFERASE TYPE B CATALYTIC SUBUNIT"/>
    <property type="match status" value="1"/>
</dbReference>
<keyword evidence="6" id="KW-0539">Nucleus</keyword>
<dbReference type="eggNOG" id="KOG2696">
    <property type="taxonomic scope" value="Eukaryota"/>
</dbReference>
<feature type="binding site" evidence="11">
    <location>
        <begin position="244"/>
        <end position="250"/>
    </location>
    <ligand>
        <name>acetyl-CoA</name>
        <dbReference type="ChEBI" id="CHEBI:57288"/>
    </ligand>
</feature>
<sequence>MESVSIAGHKLEAFKVCANDVIHFKLVRREEDIADDEACPPFKPEMTHQIFGESETIFGYKDLRINMYYTACKMLTYVGIDYSEKINPKKFDGVQADDIVNLLDEKLEPGYFTSLDAFTSALQKDEEFVPFGELIHQYNVNKSGDPASSSTTYEIRYISEMAPKFEAFHARIQPFLLFFIDAASYIDVDDPKWSFYVIYEKYNSLRTGDPIHSFVGYMTVYNYYAYPDKIRPRISQVLILPPFQGKGHCSTLVQTFYKRCWSDKSILDVAVEDPSDDFQRIRDFTDSLNCSKLTSYQPHYLTAGFSKEMVTEAREKLKLSKRQARRVYEILRLKHTNCFNDEEFKAFRIDIKKRLNAPFQKSKRHFDRMCRLLRPNELAATLNNINPEVRLDLIEKQFQSLVNEYRHIVDKLGLLDE</sequence>
<dbReference type="InterPro" id="IPR017380">
    <property type="entry name" value="Hist_AcTrfase_B-typ_cat-su"/>
</dbReference>
<dbReference type="InterPro" id="IPR013523">
    <property type="entry name" value="Hist_AcTrfase_HAT1_C"/>
</dbReference>
<dbReference type="FunCoup" id="T1FM44">
    <property type="interactions" value="1834"/>
</dbReference>
<evidence type="ECO:0000256" key="5">
    <source>
        <dbReference type="ARBA" id="ARBA00022679"/>
    </source>
</evidence>
<dbReference type="Proteomes" id="UP000015101">
    <property type="component" value="Unassembled WGS sequence"/>
</dbReference>
<comment type="subcellular location">
    <subcellularLocation>
        <location evidence="1">Nucleus</location>
    </subcellularLocation>
</comment>
<evidence type="ECO:0000313" key="16">
    <source>
        <dbReference type="EnsemblMetazoa" id="HelroP184879"/>
    </source>
</evidence>
<dbReference type="STRING" id="6412.T1FM44"/>
<evidence type="ECO:0000256" key="4">
    <source>
        <dbReference type="ARBA" id="ARBA00021268"/>
    </source>
</evidence>
<dbReference type="InterPro" id="IPR048776">
    <property type="entry name" value="HAT1_C"/>
</dbReference>
<dbReference type="GeneID" id="20209893"/>
<dbReference type="InterPro" id="IPR037113">
    <property type="entry name" value="Hat1_N_sf"/>
</dbReference>
<evidence type="ECO:0000256" key="8">
    <source>
        <dbReference type="ARBA" id="ARBA00048017"/>
    </source>
</evidence>
<dbReference type="InParanoid" id="T1FM44"/>
<dbReference type="EMBL" id="KB095811">
    <property type="protein sequence ID" value="ESO13193.1"/>
    <property type="molecule type" value="Genomic_DNA"/>
</dbReference>
<dbReference type="Gene3D" id="3.40.630.30">
    <property type="match status" value="1"/>
</dbReference>
<dbReference type="CTD" id="20209893"/>
<reference evidence="15 17" key="2">
    <citation type="journal article" date="2013" name="Nature">
        <title>Insights into bilaterian evolution from three spiralian genomes.</title>
        <authorList>
            <person name="Simakov O."/>
            <person name="Marletaz F."/>
            <person name="Cho S.J."/>
            <person name="Edsinger-Gonzales E."/>
            <person name="Havlak P."/>
            <person name="Hellsten U."/>
            <person name="Kuo D.H."/>
            <person name="Larsson T."/>
            <person name="Lv J."/>
            <person name="Arendt D."/>
            <person name="Savage R."/>
            <person name="Osoegawa K."/>
            <person name="de Jong P."/>
            <person name="Grimwood J."/>
            <person name="Chapman J.A."/>
            <person name="Shapiro H."/>
            <person name="Aerts A."/>
            <person name="Otillar R.P."/>
            <person name="Terry A.Y."/>
            <person name="Boore J.L."/>
            <person name="Grigoriev I.V."/>
            <person name="Lindberg D.R."/>
            <person name="Seaver E.C."/>
            <person name="Weisblat D.A."/>
            <person name="Putnam N.H."/>
            <person name="Rokhsar D.S."/>
        </authorList>
    </citation>
    <scope>NUCLEOTIDE SEQUENCE</scope>
</reference>
<protein>
    <recommendedName>
        <fullName evidence="4 9">Histone acetyltransferase type B catalytic subunit</fullName>
        <ecNumber evidence="3 9">2.3.1.48</ecNumber>
    </recommendedName>
</protein>
<dbReference type="EC" id="2.3.1.48" evidence="3 9"/>
<dbReference type="Pfam" id="PF21183">
    <property type="entry name" value="HAT1_C"/>
    <property type="match status" value="1"/>
</dbReference>
<organism evidence="16 17">
    <name type="scientific">Helobdella robusta</name>
    <name type="common">Californian leech</name>
    <dbReference type="NCBI Taxonomy" id="6412"/>
    <lineage>
        <taxon>Eukaryota</taxon>
        <taxon>Metazoa</taxon>
        <taxon>Spiralia</taxon>
        <taxon>Lophotrochozoa</taxon>
        <taxon>Annelida</taxon>
        <taxon>Clitellata</taxon>
        <taxon>Hirudinea</taxon>
        <taxon>Rhynchobdellida</taxon>
        <taxon>Glossiphoniidae</taxon>
        <taxon>Helobdella</taxon>
    </lineage>
</organism>
<feature type="region of interest" description="Interaction with histone H4 N-terminus" evidence="11">
    <location>
        <begin position="221"/>
        <end position="223"/>
    </location>
</feature>
<gene>
    <name evidence="16" type="primary">20209893</name>
    <name evidence="15" type="ORF">HELRODRAFT_184879</name>
</gene>
<dbReference type="Gene3D" id="3.90.360.10">
    <property type="entry name" value="Histone acetyl transferase 1 (HAT1), N-terminal domain"/>
    <property type="match status" value="1"/>
</dbReference>
<evidence type="ECO:0000256" key="10">
    <source>
        <dbReference type="PIRSR" id="PIRSR038084-1"/>
    </source>
</evidence>
<dbReference type="EnsemblMetazoa" id="HelroT184879">
    <property type="protein sequence ID" value="HelroP184879"/>
    <property type="gene ID" value="HelroG184879"/>
</dbReference>
<dbReference type="EMBL" id="AMQM01000370">
    <property type="status" value="NOT_ANNOTATED_CDS"/>
    <property type="molecule type" value="Genomic_DNA"/>
</dbReference>
<feature type="domain" description="Histone acetyltransferase type B catalytic subunit C-terminal" evidence="14">
    <location>
        <begin position="282"/>
        <end position="333"/>
    </location>
</feature>
<evidence type="ECO:0000256" key="9">
    <source>
        <dbReference type="PIRNR" id="PIRNR038084"/>
    </source>
</evidence>
<evidence type="ECO:0000256" key="11">
    <source>
        <dbReference type="PIRSR" id="PIRSR038084-2"/>
    </source>
</evidence>
<dbReference type="GO" id="GO:0000781">
    <property type="term" value="C:chromosome, telomeric region"/>
    <property type="evidence" value="ECO:0007669"/>
    <property type="project" value="GOC"/>
</dbReference>
<comment type="catalytic activity">
    <reaction evidence="8 9">
        <text>L-lysyl-[protein] + acetyl-CoA = N(6)-acetyl-L-lysyl-[protein] + CoA + H(+)</text>
        <dbReference type="Rhea" id="RHEA:45948"/>
        <dbReference type="Rhea" id="RHEA-COMP:9752"/>
        <dbReference type="Rhea" id="RHEA-COMP:10731"/>
        <dbReference type="ChEBI" id="CHEBI:15378"/>
        <dbReference type="ChEBI" id="CHEBI:29969"/>
        <dbReference type="ChEBI" id="CHEBI:57287"/>
        <dbReference type="ChEBI" id="CHEBI:57288"/>
        <dbReference type="ChEBI" id="CHEBI:61930"/>
        <dbReference type="EC" id="2.3.1.48"/>
    </reaction>
</comment>
<reference evidence="17" key="1">
    <citation type="submission" date="2012-12" db="EMBL/GenBank/DDBJ databases">
        <authorList>
            <person name="Hellsten U."/>
            <person name="Grimwood J."/>
            <person name="Chapman J.A."/>
            <person name="Shapiro H."/>
            <person name="Aerts A."/>
            <person name="Otillar R.P."/>
            <person name="Terry A.Y."/>
            <person name="Boore J.L."/>
            <person name="Simakov O."/>
            <person name="Marletaz F."/>
            <person name="Cho S.-J."/>
            <person name="Edsinger-Gonzales E."/>
            <person name="Havlak P."/>
            <person name="Kuo D.-H."/>
            <person name="Larsson T."/>
            <person name="Lv J."/>
            <person name="Arendt D."/>
            <person name="Savage R."/>
            <person name="Osoegawa K."/>
            <person name="de Jong P."/>
            <person name="Lindberg D.R."/>
            <person name="Seaver E.C."/>
            <person name="Weisblat D.A."/>
            <person name="Putnam N.H."/>
            <person name="Grigoriev I.V."/>
            <person name="Rokhsar D.S."/>
        </authorList>
    </citation>
    <scope>NUCLEOTIDE SEQUENCE</scope>
</reference>
<evidence type="ECO:0000256" key="12">
    <source>
        <dbReference type="PIRSR" id="PIRSR038084-3"/>
    </source>
</evidence>
<evidence type="ECO:0000259" key="13">
    <source>
        <dbReference type="Pfam" id="PF10394"/>
    </source>
</evidence>
<dbReference type="InterPro" id="IPR019467">
    <property type="entry name" value="Hat1_N"/>
</dbReference>
<feature type="site" description="Interaction with histone H4 N-terminus" evidence="12">
    <location>
        <position position="193"/>
    </location>
</feature>
<comment type="similarity">
    <text evidence="2 9">Belongs to the HAT1 family.</text>
</comment>
<dbReference type="Gene3D" id="1.10.10.390">
    <property type="match status" value="1"/>
</dbReference>
<dbReference type="AlphaFoldDB" id="T1FM44"/>
<evidence type="ECO:0000259" key="14">
    <source>
        <dbReference type="Pfam" id="PF21183"/>
    </source>
</evidence>
<dbReference type="RefSeq" id="XP_009009913.1">
    <property type="nucleotide sequence ID" value="XM_009011665.1"/>
</dbReference>
<accession>T1FM44</accession>
<dbReference type="SUPFAM" id="SSF55729">
    <property type="entry name" value="Acyl-CoA N-acyltransferases (Nat)"/>
    <property type="match status" value="1"/>
</dbReference>
<feature type="active site" description="Proton donor/acceptor" evidence="10">
    <location>
        <position position="272"/>
    </location>
</feature>
<evidence type="ECO:0000313" key="15">
    <source>
        <dbReference type="EMBL" id="ESO13193.1"/>
    </source>
</evidence>
<dbReference type="OrthoDB" id="10253098at2759"/>
<dbReference type="GO" id="GO:0031509">
    <property type="term" value="P:subtelomeric heterochromatin formation"/>
    <property type="evidence" value="ECO:0007669"/>
    <property type="project" value="InterPro"/>
</dbReference>
<feature type="domain" description="Histone acetyl transferase HAT1 N-terminal" evidence="13">
    <location>
        <begin position="16"/>
        <end position="181"/>
    </location>
</feature>
<dbReference type="GO" id="GO:0005634">
    <property type="term" value="C:nucleus"/>
    <property type="evidence" value="ECO:0007669"/>
    <property type="project" value="UniProtKB-SubCell"/>
</dbReference>
<keyword evidence="5 9" id="KW-0808">Transferase</keyword>
<name>T1FM44_HELRO</name>
<evidence type="ECO:0000256" key="6">
    <source>
        <dbReference type="ARBA" id="ARBA00023242"/>
    </source>
</evidence>
<dbReference type="Pfam" id="PF10394">
    <property type="entry name" value="Hat1_N"/>
    <property type="match status" value="1"/>
</dbReference>
<evidence type="ECO:0000256" key="7">
    <source>
        <dbReference type="ARBA" id="ARBA00023315"/>
    </source>
</evidence>
<dbReference type="KEGG" id="hro:HELRODRAFT_184879"/>
<evidence type="ECO:0000313" key="17">
    <source>
        <dbReference type="Proteomes" id="UP000015101"/>
    </source>
</evidence>
<evidence type="ECO:0000256" key="1">
    <source>
        <dbReference type="ARBA" id="ARBA00004123"/>
    </source>
</evidence>
<dbReference type="GO" id="GO:0010485">
    <property type="term" value="F:histone H4 acetyltransferase activity"/>
    <property type="evidence" value="ECO:0000318"/>
    <property type="project" value="GO_Central"/>
</dbReference>